<evidence type="ECO:0000313" key="3">
    <source>
        <dbReference type="EMBL" id="ORC35429.1"/>
    </source>
</evidence>
<keyword evidence="2" id="KW-1133">Transmembrane helix</keyword>
<dbReference type="STRING" id="1963862.B4O97_09675"/>
<keyword evidence="4" id="KW-1185">Reference proteome</keyword>
<feature type="transmembrane region" description="Helical" evidence="2">
    <location>
        <begin position="148"/>
        <end position="165"/>
    </location>
</feature>
<accession>A0A1Y1RY87</accession>
<feature type="coiled-coil region" evidence="1">
    <location>
        <begin position="1"/>
        <end position="28"/>
    </location>
</feature>
<feature type="transmembrane region" description="Helical" evidence="2">
    <location>
        <begin position="33"/>
        <end position="51"/>
    </location>
</feature>
<dbReference type="EMBL" id="MWQY01000009">
    <property type="protein sequence ID" value="ORC35429.1"/>
    <property type="molecule type" value="Genomic_DNA"/>
</dbReference>
<proteinExistence type="predicted"/>
<keyword evidence="2" id="KW-0812">Transmembrane</keyword>
<dbReference type="Proteomes" id="UP000192343">
    <property type="component" value="Unassembled WGS sequence"/>
</dbReference>
<protein>
    <submittedName>
        <fullName evidence="3">Uncharacterized protein</fullName>
    </submittedName>
</protein>
<evidence type="ECO:0000256" key="1">
    <source>
        <dbReference type="SAM" id="Coils"/>
    </source>
</evidence>
<evidence type="ECO:0000256" key="2">
    <source>
        <dbReference type="SAM" id="Phobius"/>
    </source>
</evidence>
<name>A0A1Y1RY87_9SPIO</name>
<feature type="transmembrane region" description="Helical" evidence="2">
    <location>
        <begin position="171"/>
        <end position="189"/>
    </location>
</feature>
<feature type="transmembrane region" description="Helical" evidence="2">
    <location>
        <begin position="63"/>
        <end position="84"/>
    </location>
</feature>
<dbReference type="RefSeq" id="WP_083050401.1">
    <property type="nucleotide sequence ID" value="NZ_MWQY01000009.1"/>
</dbReference>
<dbReference type="AlphaFoldDB" id="A0A1Y1RY87"/>
<organism evidence="3 4">
    <name type="scientific">Marispirochaeta aestuarii</name>
    <dbReference type="NCBI Taxonomy" id="1963862"/>
    <lineage>
        <taxon>Bacteria</taxon>
        <taxon>Pseudomonadati</taxon>
        <taxon>Spirochaetota</taxon>
        <taxon>Spirochaetia</taxon>
        <taxon>Spirochaetales</taxon>
        <taxon>Spirochaetaceae</taxon>
        <taxon>Marispirochaeta</taxon>
    </lineage>
</organism>
<gene>
    <name evidence="3" type="ORF">B4O97_09675</name>
</gene>
<comment type="caution">
    <text evidence="3">The sequence shown here is derived from an EMBL/GenBank/DDBJ whole genome shotgun (WGS) entry which is preliminary data.</text>
</comment>
<feature type="transmembrane region" description="Helical" evidence="2">
    <location>
        <begin position="100"/>
        <end position="119"/>
    </location>
</feature>
<keyword evidence="1" id="KW-0175">Coiled coil</keyword>
<dbReference type="OrthoDB" id="370030at2"/>
<evidence type="ECO:0000313" key="4">
    <source>
        <dbReference type="Proteomes" id="UP000192343"/>
    </source>
</evidence>
<feature type="transmembrane region" description="Helical" evidence="2">
    <location>
        <begin position="125"/>
        <end position="141"/>
    </location>
</feature>
<sequence length="199" mass="22550">MEADKEELRKYLRDLKEMKDLVARHEERPIVEYWDFVAWGALLILGTLLHARFFPDTINTALLVIWLPVLIIGGFIETMAWVYLVKRLEMPLSSRRNQRFYLASVVILIAVIFILYYLIHLKGPIPGMLLLLLAVLFAFVAQMSYLGLFIETVLTLAAGIVLTVLDVRGSAASVGVGIFAGLEFIVMGIHTRFLEKRNG</sequence>
<keyword evidence="2" id="KW-0472">Membrane</keyword>
<reference evidence="3 4" key="1">
    <citation type="submission" date="2017-03" db="EMBL/GenBank/DDBJ databases">
        <title>Draft Genome sequence of Marispirochaeta sp. strain JC444.</title>
        <authorList>
            <person name="Shivani Y."/>
            <person name="Subhash Y."/>
            <person name="Sasikala C."/>
            <person name="Ramana C."/>
        </authorList>
    </citation>
    <scope>NUCLEOTIDE SEQUENCE [LARGE SCALE GENOMIC DNA]</scope>
    <source>
        <strain evidence="3 4">JC444</strain>
    </source>
</reference>